<dbReference type="Pfam" id="PF04116">
    <property type="entry name" value="FA_hydroxylase"/>
    <property type="match status" value="1"/>
</dbReference>
<keyword evidence="4 6" id="KW-0472">Membrane</keyword>
<dbReference type="GO" id="GO:0005506">
    <property type="term" value="F:iron ion binding"/>
    <property type="evidence" value="ECO:0007669"/>
    <property type="project" value="InterPro"/>
</dbReference>
<keyword evidence="2 6" id="KW-0812">Transmembrane</keyword>
<dbReference type="GO" id="GO:0016020">
    <property type="term" value="C:membrane"/>
    <property type="evidence" value="ECO:0007669"/>
    <property type="project" value="UniProtKB-SubCell"/>
</dbReference>
<evidence type="ECO:0000256" key="2">
    <source>
        <dbReference type="ARBA" id="ARBA00022692"/>
    </source>
</evidence>
<dbReference type="PANTHER" id="PTHR11863">
    <property type="entry name" value="STEROL DESATURASE"/>
    <property type="match status" value="1"/>
</dbReference>
<reference evidence="8" key="1">
    <citation type="submission" date="2015-10" db="EMBL/GenBank/DDBJ databases">
        <authorList>
            <person name="Regsiter A."/>
            <person name="william w."/>
        </authorList>
    </citation>
    <scope>NUCLEOTIDE SEQUENCE</scope>
    <source>
        <strain evidence="8">Montdore</strain>
    </source>
</reference>
<accession>A0A292PQN8</accession>
<evidence type="ECO:0000256" key="5">
    <source>
        <dbReference type="SAM" id="MobiDB-lite"/>
    </source>
</evidence>
<dbReference type="AlphaFoldDB" id="A0A292PQN8"/>
<protein>
    <recommendedName>
        <fullName evidence="7">Fatty acid hydroxylase domain-containing protein</fullName>
    </recommendedName>
</protein>
<comment type="subcellular location">
    <subcellularLocation>
        <location evidence="1">Membrane</location>
    </subcellularLocation>
</comment>
<evidence type="ECO:0000313" key="8">
    <source>
        <dbReference type="EMBL" id="CUS09846.1"/>
    </source>
</evidence>
<evidence type="ECO:0000256" key="6">
    <source>
        <dbReference type="SAM" id="Phobius"/>
    </source>
</evidence>
<dbReference type="GO" id="GO:0016491">
    <property type="term" value="F:oxidoreductase activity"/>
    <property type="evidence" value="ECO:0007669"/>
    <property type="project" value="InterPro"/>
</dbReference>
<feature type="transmembrane region" description="Helical" evidence="6">
    <location>
        <begin position="191"/>
        <end position="212"/>
    </location>
</feature>
<feature type="domain" description="Fatty acid hydroxylase" evidence="7">
    <location>
        <begin position="203"/>
        <end position="338"/>
    </location>
</feature>
<proteinExistence type="predicted"/>
<feature type="region of interest" description="Disordered" evidence="5">
    <location>
        <begin position="360"/>
        <end position="401"/>
    </location>
</feature>
<organism evidence="8 9">
    <name type="scientific">Tuber aestivum</name>
    <name type="common">summer truffle</name>
    <dbReference type="NCBI Taxonomy" id="59557"/>
    <lineage>
        <taxon>Eukaryota</taxon>
        <taxon>Fungi</taxon>
        <taxon>Dikarya</taxon>
        <taxon>Ascomycota</taxon>
        <taxon>Pezizomycotina</taxon>
        <taxon>Pezizomycetes</taxon>
        <taxon>Pezizales</taxon>
        <taxon>Tuberaceae</taxon>
        <taxon>Tuber</taxon>
    </lineage>
</organism>
<evidence type="ECO:0000256" key="4">
    <source>
        <dbReference type="ARBA" id="ARBA00023136"/>
    </source>
</evidence>
<keyword evidence="9" id="KW-1185">Reference proteome</keyword>
<name>A0A292PQN8_9PEZI</name>
<keyword evidence="3 6" id="KW-1133">Transmembrane helix</keyword>
<dbReference type="Proteomes" id="UP001412239">
    <property type="component" value="Unassembled WGS sequence"/>
</dbReference>
<gene>
    <name evidence="8" type="ORF">GSTUAT00006071001</name>
</gene>
<evidence type="ECO:0000256" key="1">
    <source>
        <dbReference type="ARBA" id="ARBA00004370"/>
    </source>
</evidence>
<evidence type="ECO:0000313" key="9">
    <source>
        <dbReference type="Proteomes" id="UP001412239"/>
    </source>
</evidence>
<evidence type="ECO:0000256" key="3">
    <source>
        <dbReference type="ARBA" id="ARBA00022989"/>
    </source>
</evidence>
<dbReference type="GO" id="GO:0008610">
    <property type="term" value="P:lipid biosynthetic process"/>
    <property type="evidence" value="ECO:0007669"/>
    <property type="project" value="InterPro"/>
</dbReference>
<evidence type="ECO:0000259" key="7">
    <source>
        <dbReference type="Pfam" id="PF04116"/>
    </source>
</evidence>
<feature type="transmembrane region" description="Helical" evidence="6">
    <location>
        <begin position="33"/>
        <end position="54"/>
    </location>
</feature>
<dbReference type="InterPro" id="IPR050307">
    <property type="entry name" value="Sterol_Desaturase_Related"/>
</dbReference>
<dbReference type="InterPro" id="IPR006694">
    <property type="entry name" value="Fatty_acid_hydroxylase"/>
</dbReference>
<dbReference type="EMBL" id="LN891068">
    <property type="protein sequence ID" value="CUS09846.1"/>
    <property type="molecule type" value="Genomic_DNA"/>
</dbReference>
<sequence length="449" mass="50486">MNLTNTTTAPLPLPPPASFLKPLPPLISGVPDSIVLVILPIAAYWVLSLFFHFLDVYDLLASYRLHTPEEVLKRNHVTRREVVRDVIVQQLIQTIVGLAIGVSEPEEMIGGEWWEIMDLYSKFVSVERWVLRGLAATVGIDGLALEDKVIARIVSIGGGKVLAGLLGVLGLDGQTSSSPEMGDWRYKLVEIAYWYLLPAARFWVAIFIMDTWQYFLHRLMHEVKWLYRTFHSRHHRLYVPYAFGALYNHPFEGLLMDTIGAGIAYKISGLRIRGAMTFFTFSTMKTVDDHCGYALPFDPLQYFFWNNAGYHDVHHQGWGIKTNFSQPFFICWDRWLGTQWTGGDVSARYAASREKAAEQLAKDGITPKQKGNTSANIPEKGVGSAAYTNGGGANGLRSRMPNGKLKVQADESRRQVLDTAGASVLREERSEETAPENLRLRTRVNGIVR</sequence>